<dbReference type="AlphaFoldDB" id="A0A8J3Q334"/>
<sequence length="180" mass="19879">MIYRKGVLYHGYQIRLGEVVVEVAGTLAVPRDDLRNAVAKVRPSGTLFTTDIPGYQARVQGIPPGTMLEAGGQGNGHLDVLISMQGMSMYDDYLCVPMQECEREEADLTYWREATSHGYVHRRGKTGVYIRGGLSVDRALLRETVLSARQMTDSEVLQAFPSAPLAPGLANWIRSVLPDR</sequence>
<proteinExistence type="predicted"/>
<accession>A0A8J3Q334</accession>
<evidence type="ECO:0000313" key="1">
    <source>
        <dbReference type="EMBL" id="GIH02567.1"/>
    </source>
</evidence>
<name>A0A8J3Q334_9ACTN</name>
<protein>
    <submittedName>
        <fullName evidence="1">Uncharacterized protein</fullName>
    </submittedName>
</protein>
<organism evidence="1 2">
    <name type="scientific">Rhizocola hellebori</name>
    <dbReference type="NCBI Taxonomy" id="1392758"/>
    <lineage>
        <taxon>Bacteria</taxon>
        <taxon>Bacillati</taxon>
        <taxon>Actinomycetota</taxon>
        <taxon>Actinomycetes</taxon>
        <taxon>Micromonosporales</taxon>
        <taxon>Micromonosporaceae</taxon>
        <taxon>Rhizocola</taxon>
    </lineage>
</organism>
<dbReference type="EMBL" id="BONY01000003">
    <property type="protein sequence ID" value="GIH02567.1"/>
    <property type="molecule type" value="Genomic_DNA"/>
</dbReference>
<keyword evidence="2" id="KW-1185">Reference proteome</keyword>
<gene>
    <name evidence="1" type="ORF">Rhe02_06340</name>
</gene>
<reference evidence="1" key="1">
    <citation type="submission" date="2021-01" db="EMBL/GenBank/DDBJ databases">
        <title>Whole genome shotgun sequence of Rhizocola hellebori NBRC 109834.</title>
        <authorList>
            <person name="Komaki H."/>
            <person name="Tamura T."/>
        </authorList>
    </citation>
    <scope>NUCLEOTIDE SEQUENCE</scope>
    <source>
        <strain evidence="1">NBRC 109834</strain>
    </source>
</reference>
<evidence type="ECO:0000313" key="2">
    <source>
        <dbReference type="Proteomes" id="UP000612899"/>
    </source>
</evidence>
<comment type="caution">
    <text evidence="1">The sequence shown here is derived from an EMBL/GenBank/DDBJ whole genome shotgun (WGS) entry which is preliminary data.</text>
</comment>
<dbReference type="Proteomes" id="UP000612899">
    <property type="component" value="Unassembled WGS sequence"/>
</dbReference>